<keyword evidence="6 7" id="KW-0862">Zinc</keyword>
<dbReference type="InterPro" id="IPR035680">
    <property type="entry name" value="Clx_II_MBL"/>
</dbReference>
<dbReference type="EMBL" id="QTJR01000009">
    <property type="protein sequence ID" value="RDY66452.1"/>
    <property type="molecule type" value="Genomic_DNA"/>
</dbReference>
<name>A0A3D8VAH3_9GAMM</name>
<evidence type="ECO:0000256" key="2">
    <source>
        <dbReference type="ARBA" id="ARBA00004963"/>
    </source>
</evidence>
<dbReference type="InterPro" id="IPR001279">
    <property type="entry name" value="Metallo-B-lactamas"/>
</dbReference>
<dbReference type="SMART" id="SM00849">
    <property type="entry name" value="Lactamase_B"/>
    <property type="match status" value="1"/>
</dbReference>
<feature type="binding site" evidence="7">
    <location>
        <position position="58"/>
    </location>
    <ligand>
        <name>Zn(2+)</name>
        <dbReference type="ChEBI" id="CHEBI:29105"/>
        <label>2</label>
    </ligand>
</feature>
<keyword evidence="4 7" id="KW-0479">Metal-binding</keyword>
<dbReference type="GO" id="GO:0004416">
    <property type="term" value="F:hydroxyacylglutathione hydrolase activity"/>
    <property type="evidence" value="ECO:0007669"/>
    <property type="project" value="UniProtKB-UniRule"/>
</dbReference>
<evidence type="ECO:0000256" key="6">
    <source>
        <dbReference type="ARBA" id="ARBA00022833"/>
    </source>
</evidence>
<dbReference type="CDD" id="cd07723">
    <property type="entry name" value="hydroxyacylglutathione_hydrolase_MBL-fold"/>
    <property type="match status" value="1"/>
</dbReference>
<feature type="binding site" evidence="7">
    <location>
        <position position="110"/>
    </location>
    <ligand>
        <name>Zn(2+)</name>
        <dbReference type="ChEBI" id="CHEBI:29105"/>
        <label>1</label>
    </ligand>
</feature>
<gene>
    <name evidence="7 9" type="primary">gloB</name>
    <name evidence="9" type="ORF">DX912_12885</name>
</gene>
<evidence type="ECO:0000259" key="8">
    <source>
        <dbReference type="SMART" id="SM00849"/>
    </source>
</evidence>
<dbReference type="GO" id="GO:0019243">
    <property type="term" value="P:methylglyoxal catabolic process to D-lactate via S-lactoyl-glutathione"/>
    <property type="evidence" value="ECO:0007669"/>
    <property type="project" value="UniProtKB-UniRule"/>
</dbReference>
<feature type="binding site" evidence="7">
    <location>
        <position position="165"/>
    </location>
    <ligand>
        <name>Zn(2+)</name>
        <dbReference type="ChEBI" id="CHEBI:29105"/>
        <label>2</label>
    </ligand>
</feature>
<feature type="binding site" evidence="7">
    <location>
        <position position="127"/>
    </location>
    <ligand>
        <name>Zn(2+)</name>
        <dbReference type="ChEBI" id="CHEBI:29105"/>
        <label>2</label>
    </ligand>
</feature>
<comment type="pathway">
    <text evidence="2 7">Secondary metabolite metabolism; methylglyoxal degradation; (R)-lactate from methylglyoxal: step 2/2.</text>
</comment>
<dbReference type="PIRSF" id="PIRSF005457">
    <property type="entry name" value="Glx"/>
    <property type="match status" value="1"/>
</dbReference>
<dbReference type="GO" id="GO:0046872">
    <property type="term" value="F:metal ion binding"/>
    <property type="evidence" value="ECO:0007669"/>
    <property type="project" value="UniProtKB-KW"/>
</dbReference>
<evidence type="ECO:0000256" key="5">
    <source>
        <dbReference type="ARBA" id="ARBA00022801"/>
    </source>
</evidence>
<comment type="cofactor">
    <cofactor evidence="7">
        <name>Zn(2+)</name>
        <dbReference type="ChEBI" id="CHEBI:29105"/>
    </cofactor>
    <text evidence="7">Binds 2 Zn(2+) ions per subunit.</text>
</comment>
<accession>A0A3D8VAH3</accession>
<dbReference type="AlphaFoldDB" id="A0A3D8VAH3"/>
<comment type="subunit">
    <text evidence="7">Monomer.</text>
</comment>
<dbReference type="PANTHER" id="PTHR43705">
    <property type="entry name" value="HYDROXYACYLGLUTATHIONE HYDROLASE"/>
    <property type="match status" value="1"/>
</dbReference>
<feature type="binding site" evidence="7">
    <location>
        <position position="53"/>
    </location>
    <ligand>
        <name>Zn(2+)</name>
        <dbReference type="ChEBI" id="CHEBI:29105"/>
        <label>1</label>
    </ligand>
</feature>
<comment type="function">
    <text evidence="7">Thiolesterase that catalyzes the hydrolysis of S-D-lactoyl-glutathione to form glutathione and D-lactic acid.</text>
</comment>
<dbReference type="InterPro" id="IPR036866">
    <property type="entry name" value="RibonucZ/Hydroxyglut_hydro"/>
</dbReference>
<protein>
    <recommendedName>
        <fullName evidence="7">Hydroxyacylglutathione hydrolase</fullName>
        <ecNumber evidence="7">3.1.2.6</ecNumber>
    </recommendedName>
    <alternativeName>
        <fullName evidence="7">Glyoxalase II</fullName>
        <shortName evidence="7">Glx II</shortName>
    </alternativeName>
</protein>
<comment type="catalytic activity">
    <reaction evidence="1 7">
        <text>an S-(2-hydroxyacyl)glutathione + H2O = a 2-hydroxy carboxylate + glutathione + H(+)</text>
        <dbReference type="Rhea" id="RHEA:21864"/>
        <dbReference type="ChEBI" id="CHEBI:15377"/>
        <dbReference type="ChEBI" id="CHEBI:15378"/>
        <dbReference type="ChEBI" id="CHEBI:57925"/>
        <dbReference type="ChEBI" id="CHEBI:58896"/>
        <dbReference type="ChEBI" id="CHEBI:71261"/>
        <dbReference type="EC" id="3.1.2.6"/>
    </reaction>
</comment>
<keyword evidence="10" id="KW-1185">Reference proteome</keyword>
<dbReference type="Proteomes" id="UP000256829">
    <property type="component" value="Unassembled WGS sequence"/>
</dbReference>
<evidence type="ECO:0000256" key="7">
    <source>
        <dbReference type="HAMAP-Rule" id="MF_01374"/>
    </source>
</evidence>
<evidence type="ECO:0000313" key="10">
    <source>
        <dbReference type="Proteomes" id="UP000256829"/>
    </source>
</evidence>
<feature type="binding site" evidence="7">
    <location>
        <position position="55"/>
    </location>
    <ligand>
        <name>Zn(2+)</name>
        <dbReference type="ChEBI" id="CHEBI:29105"/>
        <label>1</label>
    </ligand>
</feature>
<dbReference type="InterPro" id="IPR032282">
    <property type="entry name" value="HAGH_C"/>
</dbReference>
<feature type="binding site" evidence="7">
    <location>
        <position position="57"/>
    </location>
    <ligand>
        <name>Zn(2+)</name>
        <dbReference type="ChEBI" id="CHEBI:29105"/>
        <label>2</label>
    </ligand>
</feature>
<dbReference type="NCBIfam" id="TIGR03413">
    <property type="entry name" value="GSH_gloB"/>
    <property type="match status" value="1"/>
</dbReference>
<feature type="domain" description="Metallo-beta-lactamase" evidence="8">
    <location>
        <begin position="12"/>
        <end position="165"/>
    </location>
</feature>
<dbReference type="Pfam" id="PF16123">
    <property type="entry name" value="HAGH_C"/>
    <property type="match status" value="1"/>
</dbReference>
<keyword evidence="5 7" id="KW-0378">Hydrolase</keyword>
<dbReference type="SUPFAM" id="SSF56281">
    <property type="entry name" value="Metallo-hydrolase/oxidoreductase"/>
    <property type="match status" value="1"/>
</dbReference>
<dbReference type="EC" id="3.1.2.6" evidence="7"/>
<evidence type="ECO:0000256" key="1">
    <source>
        <dbReference type="ARBA" id="ARBA00001623"/>
    </source>
</evidence>
<reference evidence="9 10" key="1">
    <citation type="submission" date="2018-08" db="EMBL/GenBank/DDBJ databases">
        <title>Lysobacter soli KCTC 22011, whole genome shotgun sequence.</title>
        <authorList>
            <person name="Zhang X."/>
            <person name="Feng G."/>
            <person name="Zhu H."/>
        </authorList>
    </citation>
    <scope>NUCLEOTIDE SEQUENCE [LARGE SCALE GENOMIC DNA]</scope>
    <source>
        <strain evidence="9 10">KCTC 22011</strain>
    </source>
</reference>
<evidence type="ECO:0000256" key="4">
    <source>
        <dbReference type="ARBA" id="ARBA00022723"/>
    </source>
</evidence>
<dbReference type="InterPro" id="IPR050110">
    <property type="entry name" value="Glyoxalase_II_hydrolase"/>
</dbReference>
<comment type="caution">
    <text evidence="9">The sequence shown here is derived from an EMBL/GenBank/DDBJ whole genome shotgun (WGS) entry which is preliminary data.</text>
</comment>
<proteinExistence type="inferred from homology"/>
<dbReference type="UniPathway" id="UPA00619">
    <property type="reaction ID" value="UER00676"/>
</dbReference>
<sequence>MRLTPLPALSDNYIWTLAADDGARALIVDPSEAGPVFAAADAGLQPAGVLLTHHHGDHIGGVPALLERWPGLLVFAPDDDRIPAGYRRVADGEAIDVAGWHFDVHAVPGHTRSHVAYHGHGLLFCGDTLFSLGCGRMFEGTAEQMHASLSRLAALPPATRVCCGHEYTLANAAFARVVEPGNPALQRRFEEATAMRATGRPTLPSTLADELAANPFLRVDRPEVRASLARETGRAPADDVDAFAALRRWKDGFTA</sequence>
<dbReference type="HAMAP" id="MF_01374">
    <property type="entry name" value="Glyoxalase_2"/>
    <property type="match status" value="1"/>
</dbReference>
<dbReference type="InterPro" id="IPR017782">
    <property type="entry name" value="Hydroxyacylglutathione_Hdrlase"/>
</dbReference>
<evidence type="ECO:0000256" key="3">
    <source>
        <dbReference type="ARBA" id="ARBA00006759"/>
    </source>
</evidence>
<evidence type="ECO:0000313" key="9">
    <source>
        <dbReference type="EMBL" id="RDY66452.1"/>
    </source>
</evidence>
<dbReference type="Gene3D" id="3.60.15.10">
    <property type="entry name" value="Ribonuclease Z/Hydroxyacylglutathione hydrolase-like"/>
    <property type="match status" value="1"/>
</dbReference>
<feature type="binding site" evidence="7">
    <location>
        <position position="127"/>
    </location>
    <ligand>
        <name>Zn(2+)</name>
        <dbReference type="ChEBI" id="CHEBI:29105"/>
        <label>1</label>
    </ligand>
</feature>
<comment type="similarity">
    <text evidence="3 7">Belongs to the metallo-beta-lactamase superfamily. Glyoxalase II family.</text>
</comment>
<dbReference type="PANTHER" id="PTHR43705:SF1">
    <property type="entry name" value="HYDROXYACYLGLUTATHIONE HYDROLASE GLOB"/>
    <property type="match status" value="1"/>
</dbReference>
<organism evidence="9 10">
    <name type="scientific">Lysobacter soli</name>
    <dbReference type="NCBI Taxonomy" id="453783"/>
    <lineage>
        <taxon>Bacteria</taxon>
        <taxon>Pseudomonadati</taxon>
        <taxon>Pseudomonadota</taxon>
        <taxon>Gammaproteobacteria</taxon>
        <taxon>Lysobacterales</taxon>
        <taxon>Lysobacteraceae</taxon>
        <taxon>Lysobacter</taxon>
    </lineage>
</organism>
<dbReference type="RefSeq" id="WP_115842937.1">
    <property type="nucleotide sequence ID" value="NZ_CP183976.1"/>
</dbReference>
<dbReference type="Pfam" id="PF00753">
    <property type="entry name" value="Lactamase_B"/>
    <property type="match status" value="1"/>
</dbReference>